<name>J9EW21_WUCBA</name>
<evidence type="ECO:0000313" key="3">
    <source>
        <dbReference type="Proteomes" id="UP000004810"/>
    </source>
</evidence>
<proteinExistence type="predicted"/>
<sequence length="76" mass="8405">MRNSGNICTSSAAILNLLEQRRSGDDRSEQSKPNKNISDRQIHGDVIISADLNGSIRIFVNRTRIKAGSSNFFPTD</sequence>
<dbReference type="EMBL" id="ADBV01003724">
    <property type="protein sequence ID" value="EJW81347.1"/>
    <property type="molecule type" value="Genomic_DNA"/>
</dbReference>
<dbReference type="Proteomes" id="UP000004810">
    <property type="component" value="Unassembled WGS sequence"/>
</dbReference>
<evidence type="ECO:0000256" key="1">
    <source>
        <dbReference type="SAM" id="MobiDB-lite"/>
    </source>
</evidence>
<feature type="region of interest" description="Disordered" evidence="1">
    <location>
        <begin position="19"/>
        <end position="40"/>
    </location>
</feature>
<comment type="caution">
    <text evidence="2">The sequence shown here is derived from an EMBL/GenBank/DDBJ whole genome shotgun (WGS) entry which is preliminary data.</text>
</comment>
<accession>J9EW21</accession>
<gene>
    <name evidence="2" type="ORF">WUBG_07744</name>
</gene>
<evidence type="ECO:0000313" key="2">
    <source>
        <dbReference type="EMBL" id="EJW81347.1"/>
    </source>
</evidence>
<reference evidence="3" key="1">
    <citation type="submission" date="2012-08" db="EMBL/GenBank/DDBJ databases">
        <title>The Genome Sequence of Wuchereria bancrofti.</title>
        <authorList>
            <person name="Nutman T.B."/>
            <person name="Fink D.L."/>
            <person name="Russ C."/>
            <person name="Young S."/>
            <person name="Zeng Q."/>
            <person name="Koehrsen M."/>
            <person name="Alvarado L."/>
            <person name="Berlin A."/>
            <person name="Chapman S.B."/>
            <person name="Chen Z."/>
            <person name="Freedman E."/>
            <person name="Gellesch M."/>
            <person name="Goldberg J."/>
            <person name="Griggs A."/>
            <person name="Gujja S."/>
            <person name="Heilman E.R."/>
            <person name="Heiman D."/>
            <person name="Hepburn T."/>
            <person name="Howarth C."/>
            <person name="Jen D."/>
            <person name="Larson L."/>
            <person name="Lewis B."/>
            <person name="Mehta T."/>
            <person name="Park D."/>
            <person name="Pearson M."/>
            <person name="Roberts A."/>
            <person name="Saif S."/>
            <person name="Shea T."/>
            <person name="Shenoy N."/>
            <person name="Sisk P."/>
            <person name="Stolte C."/>
            <person name="Sykes S."/>
            <person name="Walk T."/>
            <person name="White J."/>
            <person name="Yandava C."/>
            <person name="Haas B."/>
            <person name="Henn M.R."/>
            <person name="Nusbaum C."/>
            <person name="Birren B."/>
        </authorList>
    </citation>
    <scope>NUCLEOTIDE SEQUENCE [LARGE SCALE GENOMIC DNA]</scope>
    <source>
        <strain evidence="3">NA</strain>
    </source>
</reference>
<organism evidence="2 3">
    <name type="scientific">Wuchereria bancrofti</name>
    <dbReference type="NCBI Taxonomy" id="6293"/>
    <lineage>
        <taxon>Eukaryota</taxon>
        <taxon>Metazoa</taxon>
        <taxon>Ecdysozoa</taxon>
        <taxon>Nematoda</taxon>
        <taxon>Chromadorea</taxon>
        <taxon>Rhabditida</taxon>
        <taxon>Spirurina</taxon>
        <taxon>Spiruromorpha</taxon>
        <taxon>Filarioidea</taxon>
        <taxon>Onchocercidae</taxon>
        <taxon>Wuchereria</taxon>
    </lineage>
</organism>
<protein>
    <submittedName>
        <fullName evidence="2">Uncharacterized protein</fullName>
    </submittedName>
</protein>
<dbReference type="AlphaFoldDB" id="J9EW21"/>